<protein>
    <submittedName>
        <fullName evidence="1">Uncharacterized protein</fullName>
    </submittedName>
</protein>
<dbReference type="EMBL" id="KZ999914">
    <property type="protein sequence ID" value="RKO84620.1"/>
    <property type="molecule type" value="Genomic_DNA"/>
</dbReference>
<name>A0A4P9W205_9FUNG</name>
<keyword evidence="2" id="KW-1185">Reference proteome</keyword>
<dbReference type="AlphaFoldDB" id="A0A4P9W205"/>
<proteinExistence type="predicted"/>
<organism evidence="1 2">
    <name type="scientific">Blyttiomyces helicus</name>
    <dbReference type="NCBI Taxonomy" id="388810"/>
    <lineage>
        <taxon>Eukaryota</taxon>
        <taxon>Fungi</taxon>
        <taxon>Fungi incertae sedis</taxon>
        <taxon>Chytridiomycota</taxon>
        <taxon>Chytridiomycota incertae sedis</taxon>
        <taxon>Chytridiomycetes</taxon>
        <taxon>Chytridiomycetes incertae sedis</taxon>
        <taxon>Blyttiomyces</taxon>
    </lineage>
</organism>
<accession>A0A4P9W205</accession>
<gene>
    <name evidence="1" type="ORF">BDK51DRAFT_26161</name>
</gene>
<feature type="non-terminal residue" evidence="1">
    <location>
        <position position="1"/>
    </location>
</feature>
<evidence type="ECO:0000313" key="2">
    <source>
        <dbReference type="Proteomes" id="UP000269721"/>
    </source>
</evidence>
<reference evidence="2" key="1">
    <citation type="journal article" date="2018" name="Nat. Microbiol.">
        <title>Leveraging single-cell genomics to expand the fungal tree of life.</title>
        <authorList>
            <person name="Ahrendt S.R."/>
            <person name="Quandt C.A."/>
            <person name="Ciobanu D."/>
            <person name="Clum A."/>
            <person name="Salamov A."/>
            <person name="Andreopoulos B."/>
            <person name="Cheng J.F."/>
            <person name="Woyke T."/>
            <person name="Pelin A."/>
            <person name="Henrissat B."/>
            <person name="Reynolds N.K."/>
            <person name="Benny G.L."/>
            <person name="Smith M.E."/>
            <person name="James T.Y."/>
            <person name="Grigoriev I.V."/>
        </authorList>
    </citation>
    <scope>NUCLEOTIDE SEQUENCE [LARGE SCALE GENOMIC DNA]</scope>
</reference>
<evidence type="ECO:0000313" key="1">
    <source>
        <dbReference type="EMBL" id="RKO84620.1"/>
    </source>
</evidence>
<dbReference type="Proteomes" id="UP000269721">
    <property type="component" value="Unassembled WGS sequence"/>
</dbReference>
<sequence>LTAGVYELSINSPGGAFNSLFVKFTVVNSQVSTTVFAPQTLTEVVTPTSLFTSISTTTETAFTTLPPVTITSPAAKSGTLVIHPTTVISVTDIISRTFTTEKIVSTTETRTLPSHCTFAKRGLSKRDDPDELTKQKYILQIVLSEEVLSSSSN</sequence>